<organism evidence="4 5">
    <name type="scientific">Ogataea haglerorum</name>
    <dbReference type="NCBI Taxonomy" id="1937702"/>
    <lineage>
        <taxon>Eukaryota</taxon>
        <taxon>Fungi</taxon>
        <taxon>Dikarya</taxon>
        <taxon>Ascomycota</taxon>
        <taxon>Saccharomycotina</taxon>
        <taxon>Pichiomycetes</taxon>
        <taxon>Pichiales</taxon>
        <taxon>Pichiaceae</taxon>
        <taxon>Ogataea</taxon>
    </lineage>
</organism>
<feature type="region of interest" description="Disordered" evidence="2">
    <location>
        <begin position="1"/>
        <end position="72"/>
    </location>
</feature>
<dbReference type="InterPro" id="IPR035971">
    <property type="entry name" value="CBD_sf"/>
</dbReference>
<dbReference type="Pfam" id="PF00734">
    <property type="entry name" value="CBM_1"/>
    <property type="match status" value="1"/>
</dbReference>
<reference evidence="4 5" key="1">
    <citation type="journal article" date="2021" name="G3 (Bethesda)">
        <title>Genomic diversity, chromosomal rearrangements, and interspecies hybridization in the ogataea polymorpha species complex.</title>
        <authorList>
            <person name="Hanson S.J."/>
            <person name="Cinneide E.O."/>
            <person name="Salzberg L.I."/>
            <person name="Wolfe K.H."/>
            <person name="McGowan J."/>
            <person name="Fitzpatrick D.A."/>
            <person name="Matlin K."/>
        </authorList>
    </citation>
    <scope>NUCLEOTIDE SEQUENCE [LARGE SCALE GENOMIC DNA]</scope>
    <source>
        <strain evidence="4">81-436-3</strain>
    </source>
</reference>
<keyword evidence="5" id="KW-1185">Reference proteome</keyword>
<evidence type="ECO:0000256" key="1">
    <source>
        <dbReference type="ARBA" id="ARBA00022729"/>
    </source>
</evidence>
<name>A0ABQ7RBV2_9ASCO</name>
<dbReference type="PROSITE" id="PS51164">
    <property type="entry name" value="CBM1_2"/>
    <property type="match status" value="1"/>
</dbReference>
<dbReference type="SUPFAM" id="SSF57180">
    <property type="entry name" value="Cellulose-binding domain"/>
    <property type="match status" value="1"/>
</dbReference>
<accession>A0ABQ7RBV2</accession>
<dbReference type="SMART" id="SM00236">
    <property type="entry name" value="fCBD"/>
    <property type="match status" value="1"/>
</dbReference>
<dbReference type="InterPro" id="IPR000254">
    <property type="entry name" value="CBD"/>
</dbReference>
<comment type="caution">
    <text evidence="4">The sequence shown here is derived from an EMBL/GenBank/DDBJ whole genome shotgun (WGS) entry which is preliminary data.</text>
</comment>
<protein>
    <recommendedName>
        <fullName evidence="3">CBM1 domain-containing protein</fullName>
    </recommendedName>
</protein>
<evidence type="ECO:0000256" key="2">
    <source>
        <dbReference type="SAM" id="MobiDB-lite"/>
    </source>
</evidence>
<dbReference type="Proteomes" id="UP000697297">
    <property type="component" value="Unassembled WGS sequence"/>
</dbReference>
<feature type="compositionally biased region" description="Polar residues" evidence="2">
    <location>
        <begin position="16"/>
        <end position="25"/>
    </location>
</feature>
<evidence type="ECO:0000313" key="5">
    <source>
        <dbReference type="Proteomes" id="UP000697297"/>
    </source>
</evidence>
<evidence type="ECO:0000259" key="3">
    <source>
        <dbReference type="PROSITE" id="PS51164"/>
    </source>
</evidence>
<sequence length="340" mass="33800">MYSSNFISESLEGRDNGSQGHQTSKQGDELGVGARVGDWVGESGSAGRGAGRRARGAGRRVRASGAGGSNVSGADQAIMLPTVYAHNIALAAVPFFAGVYAGSGSLDDDALGSGESNESAAASVAVETSAAGETAATAETAETVATGTATNTLTTATEGQWQAEQTTTSVAAWEETSTTAWDQLVSDSITDSVSATASTASSGCGGAYAQCGGLGYSGNTCCLAGYQCVTANSYWARCVAATTLASRAASGSARASVSASTSGTTYTTTYTTHFSSTVQQSGSSYVTEGSSVVTSVVQSSSVAIVSEGNGGAPLRTYEGSWKSKALVAGLLGMSLLVGIN</sequence>
<evidence type="ECO:0000313" key="4">
    <source>
        <dbReference type="EMBL" id="KAG7762852.1"/>
    </source>
</evidence>
<proteinExistence type="predicted"/>
<feature type="compositionally biased region" description="Basic residues" evidence="2">
    <location>
        <begin position="50"/>
        <end position="62"/>
    </location>
</feature>
<dbReference type="EMBL" id="JAHLUN010000012">
    <property type="protein sequence ID" value="KAG7762852.1"/>
    <property type="molecule type" value="Genomic_DNA"/>
</dbReference>
<gene>
    <name evidence="4" type="ORF">KL946_004204</name>
</gene>
<feature type="domain" description="CBM1" evidence="3">
    <location>
        <begin position="203"/>
        <end position="239"/>
    </location>
</feature>
<keyword evidence="1" id="KW-0732">Signal</keyword>